<dbReference type="GO" id="GO:0008544">
    <property type="term" value="P:epidermis development"/>
    <property type="evidence" value="ECO:0007669"/>
    <property type="project" value="TreeGrafter"/>
</dbReference>
<evidence type="ECO:0000256" key="4">
    <source>
        <dbReference type="PROSITE-ProRule" id="PRU00125"/>
    </source>
</evidence>
<feature type="compositionally biased region" description="Polar residues" evidence="5">
    <location>
        <begin position="1"/>
        <end position="10"/>
    </location>
</feature>
<dbReference type="Gene3D" id="2.10.110.10">
    <property type="entry name" value="Cysteine Rich Protein"/>
    <property type="match status" value="1"/>
</dbReference>
<evidence type="ECO:0000256" key="3">
    <source>
        <dbReference type="ARBA" id="ARBA00023038"/>
    </source>
</evidence>
<evidence type="ECO:0000259" key="6">
    <source>
        <dbReference type="PROSITE" id="PS50023"/>
    </source>
</evidence>
<feature type="domain" description="LIM zinc-binding" evidence="6">
    <location>
        <begin position="202"/>
        <end position="268"/>
    </location>
</feature>
<dbReference type="PROSITE" id="PS50023">
    <property type="entry name" value="LIM_DOMAIN_2"/>
    <property type="match status" value="1"/>
</dbReference>
<keyword evidence="3 4" id="KW-0440">LIM domain</keyword>
<dbReference type="AlphaFoldDB" id="A0A9D3SJE3"/>
<evidence type="ECO:0000256" key="5">
    <source>
        <dbReference type="SAM" id="MobiDB-lite"/>
    </source>
</evidence>
<gene>
    <name evidence="7" type="ORF">KOW79_010122</name>
</gene>
<reference evidence="7 8" key="1">
    <citation type="submission" date="2021-06" db="EMBL/GenBank/DDBJ databases">
        <title>Chromosome-level genome assembly of the red-tail catfish (Hemibagrus wyckioides).</title>
        <authorList>
            <person name="Shao F."/>
        </authorList>
    </citation>
    <scope>NUCLEOTIDE SEQUENCE [LARGE SCALE GENOMIC DNA]</scope>
    <source>
        <strain evidence="7">EC202008001</strain>
        <tissue evidence="7">Blood</tissue>
    </source>
</reference>
<feature type="region of interest" description="Disordered" evidence="5">
    <location>
        <begin position="1"/>
        <end position="118"/>
    </location>
</feature>
<dbReference type="InterPro" id="IPR001781">
    <property type="entry name" value="Znf_LIM"/>
</dbReference>
<keyword evidence="8" id="KW-1185">Reference proteome</keyword>
<dbReference type="Proteomes" id="UP000824219">
    <property type="component" value="Linkage Group LG11"/>
</dbReference>
<protein>
    <recommendedName>
        <fullName evidence="6">LIM zinc-binding domain-containing protein</fullName>
    </recommendedName>
</protein>
<name>A0A9D3SJE3_9TELE</name>
<dbReference type="InterPro" id="IPR052621">
    <property type="entry name" value="Cell_Prolif/Cornif_Regul"/>
</dbReference>
<organism evidence="7 8">
    <name type="scientific">Hemibagrus wyckioides</name>
    <dbReference type="NCBI Taxonomy" id="337641"/>
    <lineage>
        <taxon>Eukaryota</taxon>
        <taxon>Metazoa</taxon>
        <taxon>Chordata</taxon>
        <taxon>Craniata</taxon>
        <taxon>Vertebrata</taxon>
        <taxon>Euteleostomi</taxon>
        <taxon>Actinopterygii</taxon>
        <taxon>Neopterygii</taxon>
        <taxon>Teleostei</taxon>
        <taxon>Ostariophysi</taxon>
        <taxon>Siluriformes</taxon>
        <taxon>Bagridae</taxon>
        <taxon>Hemibagrus</taxon>
    </lineage>
</organism>
<dbReference type="OrthoDB" id="9908139at2759"/>
<keyword evidence="2 4" id="KW-0862">Zinc</keyword>
<feature type="compositionally biased region" description="Polar residues" evidence="5">
    <location>
        <begin position="61"/>
        <end position="106"/>
    </location>
</feature>
<dbReference type="PANTHER" id="PTHR15468:SF7">
    <property type="entry name" value="SCIELLIN"/>
    <property type="match status" value="1"/>
</dbReference>
<keyword evidence="1 4" id="KW-0479">Metal-binding</keyword>
<evidence type="ECO:0000313" key="8">
    <source>
        <dbReference type="Proteomes" id="UP000824219"/>
    </source>
</evidence>
<evidence type="ECO:0000313" key="7">
    <source>
        <dbReference type="EMBL" id="KAG7326721.1"/>
    </source>
</evidence>
<sequence>MYSNKTQQLLKSGISPSQGSGGSQMRRKALLQDNSWIKKYREDEPEDEDPNYGRDVLGSLKTWNSTESKPAGAKQSTANLNTSVSSFTKRSSESQDFLNKKNTPTGTKPPVPDKKTSLTTQSNSFTALVFSGANSSEKLINPVKNSMDEKDELLPAYKEVPDGKTAGPTVEFLNSHVSQTLHSPINPTPVPSTASRIISKRDLCTFCAKSIIEGERIILDDFQIFSHTFCFKCDMCYHALGNLEAGDSLWVHRGRVICANCYIKTKDQWYR</sequence>
<evidence type="ECO:0000256" key="2">
    <source>
        <dbReference type="ARBA" id="ARBA00022833"/>
    </source>
</evidence>
<dbReference type="PANTHER" id="PTHR15468">
    <property type="entry name" value="ZNF185"/>
    <property type="match status" value="1"/>
</dbReference>
<accession>A0A9D3SJE3</accession>
<dbReference type="GO" id="GO:0046872">
    <property type="term" value="F:metal ion binding"/>
    <property type="evidence" value="ECO:0007669"/>
    <property type="project" value="UniProtKB-KW"/>
</dbReference>
<comment type="caution">
    <text evidence="7">The sequence shown here is derived from an EMBL/GenBank/DDBJ whole genome shotgun (WGS) entry which is preliminary data.</text>
</comment>
<dbReference type="GO" id="GO:0005737">
    <property type="term" value="C:cytoplasm"/>
    <property type="evidence" value="ECO:0007669"/>
    <property type="project" value="TreeGrafter"/>
</dbReference>
<evidence type="ECO:0000256" key="1">
    <source>
        <dbReference type="ARBA" id="ARBA00022723"/>
    </source>
</evidence>
<dbReference type="EMBL" id="JAHKSW010000011">
    <property type="protein sequence ID" value="KAG7326721.1"/>
    <property type="molecule type" value="Genomic_DNA"/>
</dbReference>
<proteinExistence type="predicted"/>